<comment type="caution">
    <text evidence="1">The sequence shown here is derived from an EMBL/GenBank/DDBJ whole genome shotgun (WGS) entry which is preliminary data.</text>
</comment>
<sequence length="97" mass="11117">MGGKNTTVMHNACEDSLLAAPIILDLVHLAELSTRIQFKSEQEVRLLIIRLVVWCCWSFGNGNENSSRCHMSGCLRIRYDVEEKWFCLKKGCSRIRS</sequence>
<reference evidence="1" key="1">
    <citation type="submission" date="2023-10" db="EMBL/GenBank/DDBJ databases">
        <authorList>
            <person name="Rodriguez Cubillos JULIANA M."/>
            <person name="De Vega J."/>
        </authorList>
    </citation>
    <scope>NUCLEOTIDE SEQUENCE</scope>
</reference>
<name>A0ACB0I6J7_TRIPR</name>
<protein>
    <submittedName>
        <fullName evidence="1">Uncharacterized protein</fullName>
    </submittedName>
</protein>
<keyword evidence="2" id="KW-1185">Reference proteome</keyword>
<proteinExistence type="predicted"/>
<dbReference type="Proteomes" id="UP001177021">
    <property type="component" value="Unassembled WGS sequence"/>
</dbReference>
<organism evidence="1 2">
    <name type="scientific">Trifolium pratense</name>
    <name type="common">Red clover</name>
    <dbReference type="NCBI Taxonomy" id="57577"/>
    <lineage>
        <taxon>Eukaryota</taxon>
        <taxon>Viridiplantae</taxon>
        <taxon>Streptophyta</taxon>
        <taxon>Embryophyta</taxon>
        <taxon>Tracheophyta</taxon>
        <taxon>Spermatophyta</taxon>
        <taxon>Magnoliopsida</taxon>
        <taxon>eudicotyledons</taxon>
        <taxon>Gunneridae</taxon>
        <taxon>Pentapetalae</taxon>
        <taxon>rosids</taxon>
        <taxon>fabids</taxon>
        <taxon>Fabales</taxon>
        <taxon>Fabaceae</taxon>
        <taxon>Papilionoideae</taxon>
        <taxon>50 kb inversion clade</taxon>
        <taxon>NPAAA clade</taxon>
        <taxon>Hologalegina</taxon>
        <taxon>IRL clade</taxon>
        <taxon>Trifolieae</taxon>
        <taxon>Trifolium</taxon>
    </lineage>
</organism>
<evidence type="ECO:0000313" key="2">
    <source>
        <dbReference type="Proteomes" id="UP001177021"/>
    </source>
</evidence>
<evidence type="ECO:0000313" key="1">
    <source>
        <dbReference type="EMBL" id="CAJ2627687.1"/>
    </source>
</evidence>
<gene>
    <name evidence="1" type="ORF">MILVUS5_LOCUS87</name>
</gene>
<dbReference type="EMBL" id="CASHSV030000001">
    <property type="protein sequence ID" value="CAJ2627687.1"/>
    <property type="molecule type" value="Genomic_DNA"/>
</dbReference>
<accession>A0ACB0I6J7</accession>